<evidence type="ECO:0000256" key="2">
    <source>
        <dbReference type="ARBA" id="ARBA00004201"/>
    </source>
</evidence>
<feature type="region of interest" description="Disordered" evidence="9">
    <location>
        <begin position="78"/>
        <end position="104"/>
    </location>
</feature>
<dbReference type="AlphaFoldDB" id="A0A060XZC4"/>
<evidence type="ECO:0000313" key="11">
    <source>
        <dbReference type="Proteomes" id="UP000193380"/>
    </source>
</evidence>
<dbReference type="GO" id="GO:0045087">
    <property type="term" value="P:innate immune response"/>
    <property type="evidence" value="ECO:0007669"/>
    <property type="project" value="TreeGrafter"/>
</dbReference>
<evidence type="ECO:0000256" key="5">
    <source>
        <dbReference type="ARBA" id="ARBA00022490"/>
    </source>
</evidence>
<gene>
    <name evidence="10" type="ORF">GSONMT00014867001</name>
</gene>
<evidence type="ECO:0000256" key="7">
    <source>
        <dbReference type="ARBA" id="ARBA00022884"/>
    </source>
</evidence>
<evidence type="ECO:0000256" key="3">
    <source>
        <dbReference type="ARBA" id="ARBA00005469"/>
    </source>
</evidence>
<evidence type="ECO:0000256" key="1">
    <source>
        <dbReference type="ARBA" id="ARBA00004123"/>
    </source>
</evidence>
<comment type="subcellular location">
    <subcellularLocation>
        <location evidence="2">Cytoplasm</location>
        <location evidence="2">P-body</location>
    </subcellularLocation>
    <subcellularLocation>
        <location evidence="1">Nucleus</location>
    </subcellularLocation>
</comment>
<reference evidence="10" key="1">
    <citation type="journal article" date="2014" name="Nat. Commun.">
        <title>The rainbow trout genome provides novel insights into evolution after whole-genome duplication in vertebrates.</title>
        <authorList>
            <person name="Berthelot C."/>
            <person name="Brunet F."/>
            <person name="Chalopin D."/>
            <person name="Juanchich A."/>
            <person name="Bernard M."/>
            <person name="Noel B."/>
            <person name="Bento P."/>
            <person name="Da Silva C."/>
            <person name="Labadie K."/>
            <person name="Alberti A."/>
            <person name="Aury J.M."/>
            <person name="Louis A."/>
            <person name="Dehais P."/>
            <person name="Bardou P."/>
            <person name="Montfort J."/>
            <person name="Klopp C."/>
            <person name="Cabau C."/>
            <person name="Gaspin C."/>
            <person name="Thorgaard G.H."/>
            <person name="Boussaha M."/>
            <person name="Quillet E."/>
            <person name="Guyomard R."/>
            <person name="Galiana D."/>
            <person name="Bobe J."/>
            <person name="Volff J.N."/>
            <person name="Genet C."/>
            <person name="Wincker P."/>
            <person name="Jaillon O."/>
            <person name="Roest Crollius H."/>
            <person name="Guiguen Y."/>
        </authorList>
    </citation>
    <scope>NUCLEOTIDE SEQUENCE [LARGE SCALE GENOMIC DNA]</scope>
</reference>
<dbReference type="EMBL" id="FR906558">
    <property type="protein sequence ID" value="CDQ84806.1"/>
    <property type="molecule type" value="Genomic_DNA"/>
</dbReference>
<evidence type="ECO:0000256" key="6">
    <source>
        <dbReference type="ARBA" id="ARBA00022815"/>
    </source>
</evidence>
<dbReference type="InterPro" id="IPR026795">
    <property type="entry name" value="SHFL"/>
</dbReference>
<dbReference type="PaxDb" id="8022-A0A060XZC4"/>
<sequence length="466" mass="53409">MSCLQDEFELEKSVRRFRETFHGKIAVEKATLLMRRYANKHQMVTWAVILKKGNELDDEDRKCLQTDQAVKNVVQRLTAEDREPQVPPAQQPRGSRQPEDDNDIKELGERLRVLPLTEKNKRMFDNAQRHLTPSVLHQFACQTCDKDWWRRVPQRKRVSRCHLCKKKYDPVPYDKMWGIGEFCCTKCTRSFRGFGRMDLGSPCYSCRTLVIPTEILPPRKGGVGGAGPRKPIPHSCLAEDCYNRQEPHVPGTECVHPRSRQRNRKPRVVNPSSVHISSGSTVNTCLSQGSLENLYDLIMDDIREESEEDNTAAARAALMLPVTNSCEQLPCFPNCASIDQDMIAFLRFTFSKKHLQPIIYSPKFTDMDVLKFVVLIVAVFAQVYCALGTPTSDDGDIWSIENWQRDPLESGLAFRVADLTKRSELQQFQQLVAQSSGNKADMFIGLMGRRSSSRESQEEWNKPQYY</sequence>
<dbReference type="Proteomes" id="UP000193380">
    <property type="component" value="Unassembled WGS sequence"/>
</dbReference>
<dbReference type="Pfam" id="PF15135">
    <property type="entry name" value="UPF0515"/>
    <property type="match status" value="1"/>
</dbReference>
<dbReference type="GO" id="GO:0005634">
    <property type="term" value="C:nucleus"/>
    <property type="evidence" value="ECO:0007669"/>
    <property type="project" value="UniProtKB-SubCell"/>
</dbReference>
<protein>
    <submittedName>
        <fullName evidence="10">Uncharacterized protein</fullName>
    </submittedName>
</protein>
<keyword evidence="6" id="KW-0027">Amidation</keyword>
<feature type="region of interest" description="Disordered" evidence="9">
    <location>
        <begin position="252"/>
        <end position="276"/>
    </location>
</feature>
<dbReference type="PANTHER" id="PTHR16135:SF2">
    <property type="entry name" value="SHIFTLESS ANTIVIRAL INHIBITOR OF RIBOSOMAL FRAMESHIFTING PROTEIN"/>
    <property type="match status" value="1"/>
</dbReference>
<keyword evidence="7" id="KW-0694">RNA-binding</keyword>
<evidence type="ECO:0000256" key="8">
    <source>
        <dbReference type="ARBA" id="ARBA00023242"/>
    </source>
</evidence>
<keyword evidence="5" id="KW-0963">Cytoplasm</keyword>
<evidence type="ECO:0000313" key="10">
    <source>
        <dbReference type="EMBL" id="CDQ84806.1"/>
    </source>
</evidence>
<dbReference type="PROSITE" id="PS00267">
    <property type="entry name" value="TACHYKININ"/>
    <property type="match status" value="1"/>
</dbReference>
<comment type="similarity">
    <text evidence="3">Belongs to the SHFL family.</text>
</comment>
<accession>A0A060XZC4</accession>
<dbReference type="GO" id="GO:0043022">
    <property type="term" value="F:ribosome binding"/>
    <property type="evidence" value="ECO:0007669"/>
    <property type="project" value="TreeGrafter"/>
</dbReference>
<evidence type="ECO:0000256" key="4">
    <source>
        <dbReference type="ARBA" id="ARBA00007518"/>
    </source>
</evidence>
<dbReference type="GO" id="GO:0000932">
    <property type="term" value="C:P-body"/>
    <property type="evidence" value="ECO:0007669"/>
    <property type="project" value="UniProtKB-SubCell"/>
</dbReference>
<dbReference type="InterPro" id="IPR013055">
    <property type="entry name" value="Tachy_Neuro_lke_CS"/>
</dbReference>
<organism evidence="10 11">
    <name type="scientific">Oncorhynchus mykiss</name>
    <name type="common">Rainbow trout</name>
    <name type="synonym">Salmo gairdneri</name>
    <dbReference type="NCBI Taxonomy" id="8022"/>
    <lineage>
        <taxon>Eukaryota</taxon>
        <taxon>Metazoa</taxon>
        <taxon>Chordata</taxon>
        <taxon>Craniata</taxon>
        <taxon>Vertebrata</taxon>
        <taxon>Euteleostomi</taxon>
        <taxon>Actinopterygii</taxon>
        <taxon>Neopterygii</taxon>
        <taxon>Teleostei</taxon>
        <taxon>Protacanthopterygii</taxon>
        <taxon>Salmoniformes</taxon>
        <taxon>Salmonidae</taxon>
        <taxon>Salmoninae</taxon>
        <taxon>Oncorhynchus</taxon>
    </lineage>
</organism>
<comment type="similarity">
    <text evidence="4">Belongs to the tachykinin family.</text>
</comment>
<keyword evidence="8" id="KW-0539">Nucleus</keyword>
<feature type="compositionally biased region" description="Basic residues" evidence="9">
    <location>
        <begin position="257"/>
        <end position="267"/>
    </location>
</feature>
<evidence type="ECO:0000256" key="9">
    <source>
        <dbReference type="SAM" id="MobiDB-lite"/>
    </source>
</evidence>
<proteinExistence type="inferred from homology"/>
<dbReference type="STRING" id="8022.A0A060XZC4"/>
<dbReference type="GO" id="GO:0075523">
    <property type="term" value="P:viral translational frameshifting"/>
    <property type="evidence" value="ECO:0007669"/>
    <property type="project" value="TreeGrafter"/>
</dbReference>
<reference evidence="10" key="2">
    <citation type="submission" date="2014-03" db="EMBL/GenBank/DDBJ databases">
        <authorList>
            <person name="Genoscope - CEA"/>
        </authorList>
    </citation>
    <scope>NUCLEOTIDE SEQUENCE</scope>
</reference>
<dbReference type="GO" id="GO:1990825">
    <property type="term" value="F:sequence-specific mRNA binding"/>
    <property type="evidence" value="ECO:0007669"/>
    <property type="project" value="TreeGrafter"/>
</dbReference>
<dbReference type="PANTHER" id="PTHR16135">
    <property type="entry name" value="REPRESSOR OF YIELD OF DENV PROTEIN"/>
    <property type="match status" value="1"/>
</dbReference>
<name>A0A060XZC4_ONCMY</name>